<dbReference type="AlphaFoldDB" id="A0A077ZB45"/>
<accession>A0A077ZB45</accession>
<dbReference type="PROSITE" id="PS50222">
    <property type="entry name" value="EF_HAND_2"/>
    <property type="match status" value="1"/>
</dbReference>
<dbReference type="InterPro" id="IPR011992">
    <property type="entry name" value="EF-hand-dom_pair"/>
</dbReference>
<dbReference type="Pfam" id="PF18150">
    <property type="entry name" value="DUF5600"/>
    <property type="match status" value="1"/>
</dbReference>
<sequence>MGQKASVPERKRVDYLPKITIETLPSTLSLYYKEKIRPLEQHLSYHLYGSLPLYNAEFGSPPMIVFMGECSVGKTTIVNHLISMNYFGSAVGPEPTTENFYIIMYGPENCHFPATTITNDDTFPYQGLKFFGHSFLMKCFIVTCPSPLLKHLTIIDTPGILNGELHMKRRPFKYDAIMQYLAEKADIVFLVVDTVRLDFSDEVKQSLSALKNFEDKLSLILNKADRCNTIALEHVRGAVAWSLSRMLKGNEVPRIYTCSFWDQPLRYPDHHERFERDLREISHRIRSLTYAVHERRLKDITRRATQLRVFALVANELNKKYSKVAWRKLRKREARRLFRRMYPKLITRYQLSRGDLPSSSTLHRILMAGLKNVLPPVSQSLISPVESFLKFDVPCFKAVLPTEAPKDVNLGRLEEPVIYQNTEQFDWCTVVDEAVQNEWHKQFKLLCKQETELSYQKAERIFKLSRMNRAAVNIIWNMVDHNKDGMLNENEFYLMMYLFKRARKGHRLPSGLAECMRPPKEDSCRCYTGMLGRKPLDDVFSRVPAPDPYQLENKKTTGSRKVSTKRSSTRGKSKASRKT</sequence>
<dbReference type="Gene3D" id="3.40.50.300">
    <property type="entry name" value="P-loop containing nucleotide triphosphate hydrolases"/>
    <property type="match status" value="1"/>
</dbReference>
<dbReference type="PROSITE" id="PS00018">
    <property type="entry name" value="EF_HAND_1"/>
    <property type="match status" value="1"/>
</dbReference>
<dbReference type="InterPro" id="IPR002048">
    <property type="entry name" value="EF_hand_dom"/>
</dbReference>
<dbReference type="PANTHER" id="PTHR43681:SF1">
    <property type="entry name" value="SARCALUMENIN"/>
    <property type="match status" value="1"/>
</dbReference>
<dbReference type="STRING" id="36087.A0A077ZB45"/>
<feature type="compositionally biased region" description="Basic residues" evidence="2">
    <location>
        <begin position="562"/>
        <end position="579"/>
    </location>
</feature>
<keyword evidence="6" id="KW-1185">Reference proteome</keyword>
<reference evidence="5" key="2">
    <citation type="submission" date="2014-03" db="EMBL/GenBank/DDBJ databases">
        <title>The whipworm genome and dual-species transcriptomics of an intimate host-pathogen interaction.</title>
        <authorList>
            <person name="Foth B.J."/>
            <person name="Tsai I.J."/>
            <person name="Reid A.J."/>
            <person name="Bancroft A.J."/>
            <person name="Nichol S."/>
            <person name="Tracey A."/>
            <person name="Holroyd N."/>
            <person name="Cotton J.A."/>
            <person name="Stanley E.J."/>
            <person name="Zarowiecki M."/>
            <person name="Liu J.Z."/>
            <person name="Huckvale T."/>
            <person name="Cooper P.J."/>
            <person name="Grencis R.K."/>
            <person name="Berriman M."/>
        </authorList>
    </citation>
    <scope>NUCLEOTIDE SEQUENCE [LARGE SCALE GENOMIC DNA]</scope>
</reference>
<gene>
    <name evidence="5" type="ORF">TTRE_0000585401</name>
</gene>
<evidence type="ECO:0000313" key="5">
    <source>
        <dbReference type="EMBL" id="CDW57562.1"/>
    </source>
</evidence>
<dbReference type="SUPFAM" id="SSF52540">
    <property type="entry name" value="P-loop containing nucleoside triphosphate hydrolases"/>
    <property type="match status" value="1"/>
</dbReference>
<protein>
    <submittedName>
        <fullName evidence="5">Dynamin N and EF-hand 4 domain containing protein</fullName>
    </submittedName>
</protein>
<dbReference type="InterPro" id="IPR040990">
    <property type="entry name" value="DUF5600"/>
</dbReference>
<evidence type="ECO:0000259" key="4">
    <source>
        <dbReference type="PROSITE" id="PS50222"/>
    </source>
</evidence>
<feature type="region of interest" description="Disordered" evidence="2">
    <location>
        <begin position="542"/>
        <end position="579"/>
    </location>
</feature>
<dbReference type="Gene3D" id="1.10.268.20">
    <property type="match status" value="1"/>
</dbReference>
<dbReference type="Pfam" id="PF12763">
    <property type="entry name" value="EH"/>
    <property type="match status" value="1"/>
</dbReference>
<dbReference type="GO" id="GO:0005509">
    <property type="term" value="F:calcium ion binding"/>
    <property type="evidence" value="ECO:0007669"/>
    <property type="project" value="InterPro"/>
</dbReference>
<dbReference type="InterPro" id="IPR018247">
    <property type="entry name" value="EF_Hand_1_Ca_BS"/>
</dbReference>
<dbReference type="Gene3D" id="1.10.238.10">
    <property type="entry name" value="EF-hand"/>
    <property type="match status" value="1"/>
</dbReference>
<name>A0A077ZB45_TRITR</name>
<dbReference type="PROSITE" id="PS50031">
    <property type="entry name" value="EH"/>
    <property type="match status" value="1"/>
</dbReference>
<dbReference type="OrthoDB" id="10045710at2759"/>
<dbReference type="EMBL" id="HG806180">
    <property type="protein sequence ID" value="CDW57562.1"/>
    <property type="molecule type" value="Genomic_DNA"/>
</dbReference>
<keyword evidence="1" id="KW-0106">Calcium</keyword>
<feature type="domain" description="EH" evidence="3">
    <location>
        <begin position="432"/>
        <end position="523"/>
    </location>
</feature>
<evidence type="ECO:0000256" key="2">
    <source>
        <dbReference type="SAM" id="MobiDB-lite"/>
    </source>
</evidence>
<dbReference type="PANTHER" id="PTHR43681">
    <property type="entry name" value="TRANSMEMBRANE GTPASE FZO"/>
    <property type="match status" value="1"/>
</dbReference>
<evidence type="ECO:0000313" key="6">
    <source>
        <dbReference type="Proteomes" id="UP000030665"/>
    </source>
</evidence>
<dbReference type="InterPro" id="IPR045063">
    <property type="entry name" value="Dynamin_N"/>
</dbReference>
<dbReference type="InterPro" id="IPR027417">
    <property type="entry name" value="P-loop_NTPase"/>
</dbReference>
<reference evidence="5" key="1">
    <citation type="submission" date="2014-01" db="EMBL/GenBank/DDBJ databases">
        <authorList>
            <person name="Aslett M."/>
        </authorList>
    </citation>
    <scope>NUCLEOTIDE SEQUENCE</scope>
</reference>
<dbReference type="Pfam" id="PF00350">
    <property type="entry name" value="Dynamin_N"/>
    <property type="match status" value="1"/>
</dbReference>
<dbReference type="SUPFAM" id="SSF47473">
    <property type="entry name" value="EF-hand"/>
    <property type="match status" value="1"/>
</dbReference>
<dbReference type="SMART" id="SM00027">
    <property type="entry name" value="EH"/>
    <property type="match status" value="1"/>
</dbReference>
<organism evidence="5 6">
    <name type="scientific">Trichuris trichiura</name>
    <name type="common">Whipworm</name>
    <name type="synonym">Trichocephalus trichiurus</name>
    <dbReference type="NCBI Taxonomy" id="36087"/>
    <lineage>
        <taxon>Eukaryota</taxon>
        <taxon>Metazoa</taxon>
        <taxon>Ecdysozoa</taxon>
        <taxon>Nematoda</taxon>
        <taxon>Enoplea</taxon>
        <taxon>Dorylaimia</taxon>
        <taxon>Trichinellida</taxon>
        <taxon>Trichuridae</taxon>
        <taxon>Trichuris</taxon>
    </lineage>
</organism>
<feature type="domain" description="EF-hand" evidence="4">
    <location>
        <begin position="467"/>
        <end position="502"/>
    </location>
</feature>
<evidence type="ECO:0000259" key="3">
    <source>
        <dbReference type="PROSITE" id="PS50031"/>
    </source>
</evidence>
<evidence type="ECO:0000256" key="1">
    <source>
        <dbReference type="ARBA" id="ARBA00022837"/>
    </source>
</evidence>
<dbReference type="Proteomes" id="UP000030665">
    <property type="component" value="Unassembled WGS sequence"/>
</dbReference>
<dbReference type="InterPro" id="IPR000261">
    <property type="entry name" value="EH_dom"/>
</dbReference>
<proteinExistence type="predicted"/>
<dbReference type="InterPro" id="IPR051943">
    <property type="entry name" value="TRAFAC_Dynamin-like_GTPase"/>
</dbReference>